<name>A0AAE0Z6K1_9GAST</name>
<proteinExistence type="predicted"/>
<comment type="caution">
    <text evidence="2">The sequence shown here is derived from an EMBL/GenBank/DDBJ whole genome shotgun (WGS) entry which is preliminary data.</text>
</comment>
<dbReference type="AlphaFoldDB" id="A0AAE0Z6K1"/>
<dbReference type="Proteomes" id="UP001283361">
    <property type="component" value="Unassembled WGS sequence"/>
</dbReference>
<keyword evidence="1" id="KW-0812">Transmembrane</keyword>
<evidence type="ECO:0000313" key="2">
    <source>
        <dbReference type="EMBL" id="KAK3763585.1"/>
    </source>
</evidence>
<feature type="transmembrane region" description="Helical" evidence="1">
    <location>
        <begin position="12"/>
        <end position="39"/>
    </location>
</feature>
<organism evidence="2 3">
    <name type="scientific">Elysia crispata</name>
    <name type="common">lettuce slug</name>
    <dbReference type="NCBI Taxonomy" id="231223"/>
    <lineage>
        <taxon>Eukaryota</taxon>
        <taxon>Metazoa</taxon>
        <taxon>Spiralia</taxon>
        <taxon>Lophotrochozoa</taxon>
        <taxon>Mollusca</taxon>
        <taxon>Gastropoda</taxon>
        <taxon>Heterobranchia</taxon>
        <taxon>Euthyneura</taxon>
        <taxon>Panpulmonata</taxon>
        <taxon>Sacoglossa</taxon>
        <taxon>Placobranchoidea</taxon>
        <taxon>Plakobranchidae</taxon>
        <taxon>Elysia</taxon>
    </lineage>
</organism>
<protein>
    <submittedName>
        <fullName evidence="2">Uncharacterized protein</fullName>
    </submittedName>
</protein>
<keyword evidence="1" id="KW-1133">Transmembrane helix</keyword>
<dbReference type="EMBL" id="JAWDGP010004530">
    <property type="protein sequence ID" value="KAK3763585.1"/>
    <property type="molecule type" value="Genomic_DNA"/>
</dbReference>
<keyword evidence="1" id="KW-0472">Membrane</keyword>
<evidence type="ECO:0000313" key="3">
    <source>
        <dbReference type="Proteomes" id="UP001283361"/>
    </source>
</evidence>
<evidence type="ECO:0000256" key="1">
    <source>
        <dbReference type="SAM" id="Phobius"/>
    </source>
</evidence>
<reference evidence="2" key="1">
    <citation type="journal article" date="2023" name="G3 (Bethesda)">
        <title>A reference genome for the long-term kleptoplast-retaining sea slug Elysia crispata morphotype clarki.</title>
        <authorList>
            <person name="Eastman K.E."/>
            <person name="Pendleton A.L."/>
            <person name="Shaikh M.A."/>
            <person name="Suttiyut T."/>
            <person name="Ogas R."/>
            <person name="Tomko P."/>
            <person name="Gavelis G."/>
            <person name="Widhalm J.R."/>
            <person name="Wisecaver J.H."/>
        </authorList>
    </citation>
    <scope>NUCLEOTIDE SEQUENCE</scope>
    <source>
        <strain evidence="2">ECLA1</strain>
    </source>
</reference>
<accession>A0AAE0Z6K1</accession>
<sequence>MSADEVRVPDIMLIGLLETLVVVLNMVQVMMSLMLAMGYRCGSASGDEDGNIIMVALVVMKMAISLSPSQPAPLRVNESRRVAFERAGAGTAMFLL</sequence>
<keyword evidence="3" id="KW-1185">Reference proteome</keyword>
<gene>
    <name evidence="2" type="ORF">RRG08_057008</name>
</gene>